<gene>
    <name evidence="2" type="ORF">BCV71DRAFT_237996</name>
</gene>
<evidence type="ECO:0000313" key="2">
    <source>
        <dbReference type="EMBL" id="ORE14943.1"/>
    </source>
</evidence>
<feature type="transmembrane region" description="Helical" evidence="1">
    <location>
        <begin position="94"/>
        <end position="116"/>
    </location>
</feature>
<name>A0A1X0RS93_RHIZD</name>
<dbReference type="EMBL" id="KV921446">
    <property type="protein sequence ID" value="ORE14943.1"/>
    <property type="molecule type" value="Genomic_DNA"/>
</dbReference>
<evidence type="ECO:0000256" key="1">
    <source>
        <dbReference type="SAM" id="Phobius"/>
    </source>
</evidence>
<dbReference type="AlphaFoldDB" id="A0A1X0RS93"/>
<protein>
    <submittedName>
        <fullName evidence="2">Uncharacterized protein</fullName>
    </submittedName>
</protein>
<accession>A0A1X0RS93</accession>
<organism evidence="2 3">
    <name type="scientific">Rhizopus microsporus</name>
    <dbReference type="NCBI Taxonomy" id="58291"/>
    <lineage>
        <taxon>Eukaryota</taxon>
        <taxon>Fungi</taxon>
        <taxon>Fungi incertae sedis</taxon>
        <taxon>Mucoromycota</taxon>
        <taxon>Mucoromycotina</taxon>
        <taxon>Mucoromycetes</taxon>
        <taxon>Mucorales</taxon>
        <taxon>Mucorineae</taxon>
        <taxon>Rhizopodaceae</taxon>
        <taxon>Rhizopus</taxon>
    </lineage>
</organism>
<keyword evidence="1" id="KW-1133">Transmembrane helix</keyword>
<reference evidence="2 3" key="1">
    <citation type="journal article" date="2016" name="Proc. Natl. Acad. Sci. U.S.A.">
        <title>Lipid metabolic changes in an early divergent fungus govern the establishment of a mutualistic symbiosis with endobacteria.</title>
        <authorList>
            <person name="Lastovetsky O.A."/>
            <person name="Gaspar M.L."/>
            <person name="Mondo S.J."/>
            <person name="LaButti K.M."/>
            <person name="Sandor L."/>
            <person name="Grigoriev I.V."/>
            <person name="Henry S.A."/>
            <person name="Pawlowska T.E."/>
        </authorList>
    </citation>
    <scope>NUCLEOTIDE SEQUENCE [LARGE SCALE GENOMIC DNA]</scope>
    <source>
        <strain evidence="2 3">ATCC 11559</strain>
    </source>
</reference>
<keyword evidence="1" id="KW-0812">Transmembrane</keyword>
<proteinExistence type="predicted"/>
<keyword evidence="1" id="KW-0472">Membrane</keyword>
<sequence>MISAINIDHISLLSEAKWKVLKLFQTLLKEYQISALNRLHCNFQTQKIYESNDEELRRAMQKLCNNRGTVLDSESVKIIIRNEAIKASVLSYTFAFFLILIDLNIFRIVALNILVYDSNKMVEQTKIFSSSTTLLLPTQSSIASKRDSDEFNDNTNNRNSNKRLNHLKLGDIKGLSLNDKLEKL</sequence>
<evidence type="ECO:0000313" key="3">
    <source>
        <dbReference type="Proteomes" id="UP000242381"/>
    </source>
</evidence>
<dbReference type="Proteomes" id="UP000242381">
    <property type="component" value="Unassembled WGS sequence"/>
</dbReference>